<dbReference type="RefSeq" id="WP_110942389.1">
    <property type="nucleotide sequence ID" value="NZ_FQZV01000060.1"/>
</dbReference>
<evidence type="ECO:0000313" key="3">
    <source>
        <dbReference type="Proteomes" id="UP000184536"/>
    </source>
</evidence>
<dbReference type="EMBL" id="FQZV01000060">
    <property type="protein sequence ID" value="SHJ99329.1"/>
    <property type="molecule type" value="Genomic_DNA"/>
</dbReference>
<evidence type="ECO:0000313" key="2">
    <source>
        <dbReference type="EMBL" id="SHJ99329.1"/>
    </source>
</evidence>
<organism evidence="2 3">
    <name type="scientific">Geosporobacter subterraneus DSM 17957</name>
    <dbReference type="NCBI Taxonomy" id="1121919"/>
    <lineage>
        <taxon>Bacteria</taxon>
        <taxon>Bacillati</taxon>
        <taxon>Bacillota</taxon>
        <taxon>Clostridia</taxon>
        <taxon>Peptostreptococcales</taxon>
        <taxon>Thermotaleaceae</taxon>
        <taxon>Geosporobacter</taxon>
    </lineage>
</organism>
<dbReference type="AlphaFoldDB" id="A0A1M6NUC1"/>
<dbReference type="Proteomes" id="UP000184536">
    <property type="component" value="Unassembled WGS sequence"/>
</dbReference>
<reference evidence="3" key="1">
    <citation type="submission" date="2016-11" db="EMBL/GenBank/DDBJ databases">
        <authorList>
            <person name="Varghese N."/>
            <person name="Submissions S."/>
        </authorList>
    </citation>
    <scope>NUCLEOTIDE SEQUENCE [LARGE SCALE GENOMIC DNA]</scope>
    <source>
        <strain evidence="3">DSM 17957</strain>
    </source>
</reference>
<keyword evidence="3" id="KW-1185">Reference proteome</keyword>
<evidence type="ECO:0000256" key="1">
    <source>
        <dbReference type="SAM" id="Phobius"/>
    </source>
</evidence>
<accession>A0A1M6NUC1</accession>
<keyword evidence="1" id="KW-0812">Transmembrane</keyword>
<dbReference type="OrthoDB" id="1953526at2"/>
<name>A0A1M6NUC1_9FIRM</name>
<feature type="transmembrane region" description="Helical" evidence="1">
    <location>
        <begin position="6"/>
        <end position="23"/>
    </location>
</feature>
<keyword evidence="1" id="KW-1133">Transmembrane helix</keyword>
<protein>
    <submittedName>
        <fullName evidence="2">Uncharacterized protein</fullName>
    </submittedName>
</protein>
<proteinExistence type="predicted"/>
<sequence length="123" mass="14655">MTSAVFVAAMITFLIFVTVENLRRDFLFRNIKMINEGLRQFISEYLGDTRRFDIFMVKHLRERIMEDFVQKEGLETFELSMIDSSTLKIVYEIDGEVEELNVTTDFGRVEIKENPFFHEADYY</sequence>
<keyword evidence="1" id="KW-0472">Membrane</keyword>
<gene>
    <name evidence="2" type="ORF">SAMN02745975_03397</name>
</gene>